<dbReference type="OrthoDB" id="768580at2759"/>
<protein>
    <submittedName>
        <fullName evidence="1">Serine/threonine protein phosphatase 2A 57 kDa regulatory subunit B beta isoform</fullName>
    </submittedName>
</protein>
<reference evidence="1" key="1">
    <citation type="submission" date="2019-12" db="EMBL/GenBank/DDBJ databases">
        <authorList>
            <person name="Scholes J."/>
        </authorList>
    </citation>
    <scope>NUCLEOTIDE SEQUENCE</scope>
</reference>
<comment type="caution">
    <text evidence="1">The sequence shown here is derived from an EMBL/GenBank/DDBJ whole genome shotgun (WGS) entry which is preliminary data.</text>
</comment>
<dbReference type="InterPro" id="IPR011989">
    <property type="entry name" value="ARM-like"/>
</dbReference>
<dbReference type="InterPro" id="IPR016024">
    <property type="entry name" value="ARM-type_fold"/>
</dbReference>
<keyword evidence="2" id="KW-1185">Reference proteome</keyword>
<evidence type="ECO:0000313" key="1">
    <source>
        <dbReference type="EMBL" id="CAA0841076.1"/>
    </source>
</evidence>
<dbReference type="AlphaFoldDB" id="A0A9N7NYZ3"/>
<name>A0A9N7NYZ3_STRHE</name>
<dbReference type="EMBL" id="CACSLK010034050">
    <property type="protein sequence ID" value="CAA0841076.1"/>
    <property type="molecule type" value="Genomic_DNA"/>
</dbReference>
<evidence type="ECO:0000313" key="2">
    <source>
        <dbReference type="Proteomes" id="UP001153555"/>
    </source>
</evidence>
<dbReference type="Gene3D" id="1.25.10.10">
    <property type="entry name" value="Leucine-rich Repeat Variant"/>
    <property type="match status" value="2"/>
</dbReference>
<dbReference type="Proteomes" id="UP001153555">
    <property type="component" value="Unassembled WGS sequence"/>
</dbReference>
<dbReference type="InterPro" id="IPR002554">
    <property type="entry name" value="PP2A_B56"/>
</dbReference>
<gene>
    <name evidence="1" type="ORF">SHERM_07110</name>
</gene>
<proteinExistence type="predicted"/>
<dbReference type="GO" id="GO:0007165">
    <property type="term" value="P:signal transduction"/>
    <property type="evidence" value="ECO:0007669"/>
    <property type="project" value="InterPro"/>
</dbReference>
<sequence>MGAHKNSSKVSPKPKSTTLKFLLDLDSKHNCNGNPERQEILSVISYCTYYIFTFTDPLESPFHQNQKRDKLTKLLYIIKSLKKPLPDQILSPLFCMIWKNLFRTLPPPNSPAAACFFPEDDDLTYSPTPAWPHLYLVYDILLVLLTELEEKTLSKYINGSFIHNMLALFESEDPRVRQVLKTAYHKMYSRLHVSRPCMRNAMGEIFLDYIYEAERKHYGIGDLLEILGTIINGFSVPLKEEHRVFLMRVLVPLHRPKEMHAYHKQLAYCITKCSNSWNSQVAERALYVWNNERFVKMVSEAIDDVFPLIVEGIERNLKGHWSRSVGYFSTFMRLQFILAGACTCKDDHLFQMGCF</sequence>
<dbReference type="PANTHER" id="PTHR10257">
    <property type="entry name" value="SERINE/THREONINE PROTEIN PHOSPHATASE 2A PP2A REGULATORY SUBUNIT B"/>
    <property type="match status" value="1"/>
</dbReference>
<organism evidence="1 2">
    <name type="scientific">Striga hermonthica</name>
    <name type="common">Purple witchweed</name>
    <name type="synonym">Buchnera hermonthica</name>
    <dbReference type="NCBI Taxonomy" id="68872"/>
    <lineage>
        <taxon>Eukaryota</taxon>
        <taxon>Viridiplantae</taxon>
        <taxon>Streptophyta</taxon>
        <taxon>Embryophyta</taxon>
        <taxon>Tracheophyta</taxon>
        <taxon>Spermatophyta</taxon>
        <taxon>Magnoliopsida</taxon>
        <taxon>eudicotyledons</taxon>
        <taxon>Gunneridae</taxon>
        <taxon>Pentapetalae</taxon>
        <taxon>asterids</taxon>
        <taxon>lamiids</taxon>
        <taxon>Lamiales</taxon>
        <taxon>Orobanchaceae</taxon>
        <taxon>Buchnereae</taxon>
        <taxon>Striga</taxon>
    </lineage>
</organism>
<accession>A0A9N7NYZ3</accession>
<dbReference type="GO" id="GO:0000159">
    <property type="term" value="C:protein phosphatase type 2A complex"/>
    <property type="evidence" value="ECO:0007669"/>
    <property type="project" value="InterPro"/>
</dbReference>
<dbReference type="SUPFAM" id="SSF48371">
    <property type="entry name" value="ARM repeat"/>
    <property type="match status" value="1"/>
</dbReference>
<dbReference type="GO" id="GO:0019888">
    <property type="term" value="F:protein phosphatase regulator activity"/>
    <property type="evidence" value="ECO:0007669"/>
    <property type="project" value="InterPro"/>
</dbReference>
<dbReference type="Pfam" id="PF01603">
    <property type="entry name" value="B56"/>
    <property type="match status" value="1"/>
</dbReference>
<dbReference type="PANTHER" id="PTHR10257:SF28">
    <property type="entry name" value="SERINE_THREONINE PROTEIN PHOSPHATASE 2A REGULATORY SUBUNIT"/>
    <property type="match status" value="1"/>
</dbReference>